<dbReference type="GO" id="GO:0004017">
    <property type="term" value="F:AMP kinase activity"/>
    <property type="evidence" value="ECO:0007669"/>
    <property type="project" value="UniProtKB-UniRule"/>
</dbReference>
<feature type="region of interest" description="LID" evidence="8">
    <location>
        <begin position="138"/>
        <end position="175"/>
    </location>
</feature>
<dbReference type="CDD" id="cd01428">
    <property type="entry name" value="ADK"/>
    <property type="match status" value="1"/>
</dbReference>
<feature type="binding site" evidence="8">
    <location>
        <position position="162"/>
    </location>
    <ligand>
        <name>Zn(2+)</name>
        <dbReference type="ChEBI" id="CHEBI:29105"/>
        <note>structural</note>
    </ligand>
</feature>
<dbReference type="NCBIfam" id="NF001380">
    <property type="entry name" value="PRK00279.1-2"/>
    <property type="match status" value="1"/>
</dbReference>
<feature type="binding site" evidence="8">
    <location>
        <position position="183"/>
    </location>
    <ligand>
        <name>AMP</name>
        <dbReference type="ChEBI" id="CHEBI:456215"/>
    </ligand>
</feature>
<keyword evidence="8" id="KW-0963">Cytoplasm</keyword>
<dbReference type="HAMAP" id="MF_00235">
    <property type="entry name" value="Adenylate_kinase_Adk"/>
    <property type="match status" value="1"/>
</dbReference>
<feature type="binding site" evidence="8">
    <location>
        <begin position="69"/>
        <end position="71"/>
    </location>
    <ligand>
        <name>AMP</name>
        <dbReference type="ChEBI" id="CHEBI:456215"/>
    </ligand>
</feature>
<evidence type="ECO:0000256" key="6">
    <source>
        <dbReference type="ARBA" id="ARBA00022833"/>
    </source>
</evidence>
<accession>A0AAC9RR40</accession>
<sequence length="228" mass="25489">MIPSKSTSGDGEMRTILLGPPGAGKGTQAAVIVNEFDVPHISTGDIFRYNIKQGTELGKKAKSYMDQGLLVPDELVVAIVEDRLKQEDCKNGFLLDGFPRTVPQAEALDNALVNMGVSLDRVINIEVDKDKLVKRAVGRRICKECGATYHLEFNPSLKGELCDQCGGKLYQREDDTEETVSKRIEVYLKETQPLIQYYQERDLLMIINGDQDIEIVSKEIVDALRRRS</sequence>
<dbReference type="GO" id="GO:0005737">
    <property type="term" value="C:cytoplasm"/>
    <property type="evidence" value="ECO:0007669"/>
    <property type="project" value="UniProtKB-SubCell"/>
</dbReference>
<evidence type="ECO:0000256" key="5">
    <source>
        <dbReference type="ARBA" id="ARBA00022777"/>
    </source>
</evidence>
<keyword evidence="7 8" id="KW-0067">ATP-binding</keyword>
<evidence type="ECO:0000313" key="13">
    <source>
        <dbReference type="Proteomes" id="UP000192478"/>
    </source>
</evidence>
<proteinExistence type="inferred from homology"/>
<protein>
    <recommendedName>
        <fullName evidence="8 10">Adenylate kinase</fullName>
        <shortName evidence="8">AK</shortName>
        <ecNumber evidence="8 10">2.7.4.3</ecNumber>
    </recommendedName>
    <alternativeName>
        <fullName evidence="8">ATP-AMP transphosphorylase</fullName>
    </alternativeName>
    <alternativeName>
        <fullName evidence="8">ATP:AMP phosphotransferase</fullName>
    </alternativeName>
    <alternativeName>
        <fullName evidence="8">Adenylate monophosphate kinase</fullName>
    </alternativeName>
</protein>
<feature type="binding site" evidence="8">
    <location>
        <begin position="22"/>
        <end position="27"/>
    </location>
    <ligand>
        <name>ATP</name>
        <dbReference type="ChEBI" id="CHEBI:30616"/>
    </ligand>
</feature>
<dbReference type="Gene3D" id="3.40.50.300">
    <property type="entry name" value="P-loop containing nucleotide triphosphate hydrolases"/>
    <property type="match status" value="1"/>
</dbReference>
<feature type="binding site" evidence="8">
    <location>
        <position position="145"/>
    </location>
    <ligand>
        <name>Zn(2+)</name>
        <dbReference type="ChEBI" id="CHEBI:29105"/>
        <note>structural</note>
    </ligand>
</feature>
<comment type="catalytic activity">
    <reaction evidence="8 10">
        <text>AMP + ATP = 2 ADP</text>
        <dbReference type="Rhea" id="RHEA:12973"/>
        <dbReference type="ChEBI" id="CHEBI:30616"/>
        <dbReference type="ChEBI" id="CHEBI:456215"/>
        <dbReference type="ChEBI" id="CHEBI:456216"/>
        <dbReference type="EC" id="2.7.4.3"/>
    </reaction>
</comment>
<dbReference type="SUPFAM" id="SSF52540">
    <property type="entry name" value="P-loop containing nucleoside triphosphate hydrolases"/>
    <property type="match status" value="1"/>
</dbReference>
<dbReference type="NCBIfam" id="NF011100">
    <property type="entry name" value="PRK14527.1"/>
    <property type="match status" value="1"/>
</dbReference>
<keyword evidence="4 8" id="KW-0547">Nucleotide-binding</keyword>
<name>A0AAC9RR40_9CLOT</name>
<evidence type="ECO:0000256" key="4">
    <source>
        <dbReference type="ARBA" id="ARBA00022741"/>
    </source>
</evidence>
<dbReference type="GO" id="GO:0005524">
    <property type="term" value="F:ATP binding"/>
    <property type="evidence" value="ECO:0007669"/>
    <property type="project" value="UniProtKB-UniRule"/>
</dbReference>
<evidence type="ECO:0000256" key="7">
    <source>
        <dbReference type="ARBA" id="ARBA00022840"/>
    </source>
</evidence>
<keyword evidence="1 8" id="KW-0808">Transferase</keyword>
<dbReference type="EMBL" id="CP020559">
    <property type="protein sequence ID" value="ARE89508.1"/>
    <property type="molecule type" value="Genomic_DNA"/>
</dbReference>
<evidence type="ECO:0000256" key="2">
    <source>
        <dbReference type="ARBA" id="ARBA00022723"/>
    </source>
</evidence>
<feature type="binding site" evidence="8">
    <location>
        <begin position="148"/>
        <end position="149"/>
    </location>
    <ligand>
        <name>ATP</name>
        <dbReference type="ChEBI" id="CHEBI:30616"/>
    </ligand>
</feature>
<evidence type="ECO:0000256" key="1">
    <source>
        <dbReference type="ARBA" id="ARBA00022679"/>
    </source>
</evidence>
<dbReference type="InterPro" id="IPR000850">
    <property type="entry name" value="Adenylat/UMP-CMP_kin"/>
</dbReference>
<evidence type="ECO:0000256" key="8">
    <source>
        <dbReference type="HAMAP-Rule" id="MF_00235"/>
    </source>
</evidence>
<dbReference type="Proteomes" id="UP000192478">
    <property type="component" value="Chromosome"/>
</dbReference>
<dbReference type="Pfam" id="PF05191">
    <property type="entry name" value="ADK_lid"/>
    <property type="match status" value="1"/>
</dbReference>
<dbReference type="GO" id="GO:0008270">
    <property type="term" value="F:zinc ion binding"/>
    <property type="evidence" value="ECO:0007669"/>
    <property type="project" value="UniProtKB-UniRule"/>
</dbReference>
<comment type="subunit">
    <text evidence="8 10">Monomer.</text>
</comment>
<comment type="pathway">
    <text evidence="8">Purine metabolism; AMP biosynthesis via salvage pathway; AMP from ADP: step 1/1.</text>
</comment>
<feature type="binding site" evidence="8">
    <location>
        <position position="211"/>
    </location>
    <ligand>
        <name>ATP</name>
        <dbReference type="ChEBI" id="CHEBI:30616"/>
    </ligand>
</feature>
<keyword evidence="2 8" id="KW-0479">Metal-binding</keyword>
<evidence type="ECO:0000256" key="3">
    <source>
        <dbReference type="ARBA" id="ARBA00022727"/>
    </source>
</evidence>
<evidence type="ECO:0000313" key="12">
    <source>
        <dbReference type="EMBL" id="ARE89508.1"/>
    </source>
</evidence>
<evidence type="ECO:0000256" key="9">
    <source>
        <dbReference type="RuleBase" id="RU003330"/>
    </source>
</evidence>
<feature type="binding site" evidence="8">
    <location>
        <position position="104"/>
    </location>
    <ligand>
        <name>AMP</name>
        <dbReference type="ChEBI" id="CHEBI:456215"/>
    </ligand>
</feature>
<feature type="binding site" evidence="8">
    <location>
        <position position="48"/>
    </location>
    <ligand>
        <name>AMP</name>
        <dbReference type="ChEBI" id="CHEBI:456215"/>
    </ligand>
</feature>
<feature type="region of interest" description="NMP" evidence="8">
    <location>
        <begin position="42"/>
        <end position="71"/>
    </location>
</feature>
<dbReference type="NCBIfam" id="TIGR01351">
    <property type="entry name" value="adk"/>
    <property type="match status" value="1"/>
</dbReference>
<dbReference type="EC" id="2.7.4.3" evidence="8 10"/>
<keyword evidence="6 8" id="KW-0862">Zinc</keyword>
<dbReference type="InterPro" id="IPR006259">
    <property type="entry name" value="Adenyl_kin_sub"/>
</dbReference>
<dbReference type="InterPro" id="IPR007862">
    <property type="entry name" value="Adenylate_kinase_lid-dom"/>
</dbReference>
<dbReference type="FunFam" id="3.40.50.300:FF:000106">
    <property type="entry name" value="Adenylate kinase mitochondrial"/>
    <property type="match status" value="1"/>
</dbReference>
<dbReference type="PROSITE" id="PS00113">
    <property type="entry name" value="ADENYLATE_KINASE"/>
    <property type="match status" value="1"/>
</dbReference>
<reference evidence="12 13" key="1">
    <citation type="submission" date="2017-03" db="EMBL/GenBank/DDBJ databases">
        <title>Complete sequence of Clostridium formicaceticum DSM 92.</title>
        <authorList>
            <person name="Poehlein A."/>
            <person name="Karl M."/>
            <person name="Bengelsdorf F.R."/>
            <person name="Duerre P."/>
            <person name="Daniel R."/>
        </authorList>
    </citation>
    <scope>NUCLEOTIDE SEQUENCE [LARGE SCALE GENOMIC DNA]</scope>
    <source>
        <strain evidence="12 13">DSM 92</strain>
    </source>
</reference>
<comment type="subcellular location">
    <subcellularLocation>
        <location evidence="8 10">Cytoplasm</location>
    </subcellularLocation>
</comment>
<dbReference type="Pfam" id="PF00406">
    <property type="entry name" value="ADK"/>
    <property type="match status" value="1"/>
</dbReference>
<dbReference type="NCBIfam" id="NF001381">
    <property type="entry name" value="PRK00279.1-3"/>
    <property type="match status" value="1"/>
</dbReference>
<feature type="binding site" evidence="8">
    <location>
        <position position="165"/>
    </location>
    <ligand>
        <name>Zn(2+)</name>
        <dbReference type="ChEBI" id="CHEBI:29105"/>
        <note>structural</note>
    </ligand>
</feature>
<dbReference type="PRINTS" id="PR00094">
    <property type="entry name" value="ADENYLTKNASE"/>
</dbReference>
<keyword evidence="3 8" id="KW-0545">Nucleotide biosynthesis</keyword>
<evidence type="ECO:0000256" key="10">
    <source>
        <dbReference type="RuleBase" id="RU003331"/>
    </source>
</evidence>
<feature type="domain" description="Adenylate kinase active site lid" evidence="11">
    <location>
        <begin position="139"/>
        <end position="174"/>
    </location>
</feature>
<evidence type="ECO:0000259" key="11">
    <source>
        <dbReference type="Pfam" id="PF05191"/>
    </source>
</evidence>
<comment type="similarity">
    <text evidence="8 9">Belongs to the adenylate kinase family.</text>
</comment>
<feature type="binding site" evidence="8">
    <location>
        <position position="172"/>
    </location>
    <ligand>
        <name>AMP</name>
        <dbReference type="ChEBI" id="CHEBI:456215"/>
    </ligand>
</feature>
<comment type="domain">
    <text evidence="8">Consists of three domains, a large central CORE domain and two small peripheral domains, NMPbind and LID, which undergo movements during catalysis. The LID domain closes over the site of phosphoryl transfer upon ATP binding. Assembling and dissambling the active center during each catalytic cycle provides an effective means to prevent ATP hydrolysis. Some bacteria have evolved a zinc-coordinating structure that stabilizes the LID domain.</text>
</comment>
<feature type="binding site" evidence="8">
    <location>
        <position position="142"/>
    </location>
    <ligand>
        <name>Zn(2+)</name>
        <dbReference type="ChEBI" id="CHEBI:29105"/>
        <note>structural</note>
    </ligand>
</feature>
<dbReference type="InterPro" id="IPR033690">
    <property type="entry name" value="Adenylat_kinase_CS"/>
</dbReference>
<dbReference type="GO" id="GO:0044209">
    <property type="term" value="P:AMP salvage"/>
    <property type="evidence" value="ECO:0007669"/>
    <property type="project" value="UniProtKB-UniRule"/>
</dbReference>
<dbReference type="InterPro" id="IPR027417">
    <property type="entry name" value="P-loop_NTPase"/>
</dbReference>
<dbReference type="PANTHER" id="PTHR23359">
    <property type="entry name" value="NUCLEOTIDE KINASE"/>
    <property type="match status" value="1"/>
</dbReference>
<feature type="binding site" evidence="8">
    <location>
        <position position="43"/>
    </location>
    <ligand>
        <name>AMP</name>
        <dbReference type="ChEBI" id="CHEBI:456215"/>
    </ligand>
</feature>
<feature type="binding site" evidence="8">
    <location>
        <begin position="97"/>
        <end position="100"/>
    </location>
    <ligand>
        <name>AMP</name>
        <dbReference type="ChEBI" id="CHEBI:456215"/>
    </ligand>
</feature>
<organism evidence="12 13">
    <name type="scientific">Clostridium formicaceticum</name>
    <dbReference type="NCBI Taxonomy" id="1497"/>
    <lineage>
        <taxon>Bacteria</taxon>
        <taxon>Bacillati</taxon>
        <taxon>Bacillota</taxon>
        <taxon>Clostridia</taxon>
        <taxon>Eubacteriales</taxon>
        <taxon>Clostridiaceae</taxon>
        <taxon>Clostridium</taxon>
    </lineage>
</organism>
<dbReference type="AlphaFoldDB" id="A0AAC9RR40"/>
<comment type="function">
    <text evidence="8">Catalyzes the reversible transfer of the terminal phosphate group between ATP and AMP. Plays an important role in cellular energy homeostasis and in adenine nucleotide metabolism.</text>
</comment>
<feature type="binding site" evidence="8">
    <location>
        <position position="139"/>
    </location>
    <ligand>
        <name>ATP</name>
        <dbReference type="ChEBI" id="CHEBI:30616"/>
    </ligand>
</feature>
<keyword evidence="5 8" id="KW-0418">Kinase</keyword>
<gene>
    <name evidence="8 12" type="primary">adk</name>
    <name evidence="12" type="ORF">CLFO_39860</name>
</gene>